<evidence type="ECO:0000259" key="8">
    <source>
        <dbReference type="PROSITE" id="PS50089"/>
    </source>
</evidence>
<dbReference type="KEGG" id="epa:110239972"/>
<dbReference type="InterPro" id="IPR036875">
    <property type="entry name" value="Znf_CCHC_sf"/>
</dbReference>
<dbReference type="EnsemblMetazoa" id="XM_021045740.2">
    <property type="protein sequence ID" value="XP_020901399.1"/>
    <property type="gene ID" value="LOC110239972"/>
</dbReference>
<dbReference type="GO" id="GO:0006397">
    <property type="term" value="P:mRNA processing"/>
    <property type="evidence" value="ECO:0007669"/>
    <property type="project" value="InterPro"/>
</dbReference>
<evidence type="ECO:0000313" key="12">
    <source>
        <dbReference type="Proteomes" id="UP000887567"/>
    </source>
</evidence>
<dbReference type="PROSITE" id="PS51282">
    <property type="entry name" value="DWNN"/>
    <property type="match status" value="1"/>
</dbReference>
<evidence type="ECO:0000256" key="6">
    <source>
        <dbReference type="PROSITE-ProRule" id="PRU00047"/>
    </source>
</evidence>
<dbReference type="PROSITE" id="PS50089">
    <property type="entry name" value="ZF_RING_2"/>
    <property type="match status" value="1"/>
</dbReference>
<dbReference type="InterPro" id="IPR033489">
    <property type="entry name" value="RBBP6"/>
</dbReference>
<proteinExistence type="predicted"/>
<dbReference type="InterPro" id="IPR025829">
    <property type="entry name" value="Zn_knuckle_CX2CX3GHX4C"/>
</dbReference>
<dbReference type="GeneID" id="110239972"/>
<reference evidence="11" key="1">
    <citation type="submission" date="2022-11" db="UniProtKB">
        <authorList>
            <consortium name="EnsemblMetazoa"/>
        </authorList>
    </citation>
    <scope>IDENTIFICATION</scope>
</reference>
<feature type="compositionally biased region" description="Basic residues" evidence="7">
    <location>
        <begin position="595"/>
        <end position="613"/>
    </location>
</feature>
<dbReference type="InterPro" id="IPR013083">
    <property type="entry name" value="Znf_RING/FYVE/PHD"/>
</dbReference>
<dbReference type="GO" id="GO:0008270">
    <property type="term" value="F:zinc ion binding"/>
    <property type="evidence" value="ECO:0007669"/>
    <property type="project" value="UniProtKB-KW"/>
</dbReference>
<organism evidence="11 12">
    <name type="scientific">Exaiptasia diaphana</name>
    <name type="common">Tropical sea anemone</name>
    <name type="synonym">Aiptasia pulchella</name>
    <dbReference type="NCBI Taxonomy" id="2652724"/>
    <lineage>
        <taxon>Eukaryota</taxon>
        <taxon>Metazoa</taxon>
        <taxon>Cnidaria</taxon>
        <taxon>Anthozoa</taxon>
        <taxon>Hexacorallia</taxon>
        <taxon>Actiniaria</taxon>
        <taxon>Aiptasiidae</taxon>
        <taxon>Exaiptasia</taxon>
    </lineage>
</organism>
<dbReference type="InterPro" id="IPR003613">
    <property type="entry name" value="Ubox_domain"/>
</dbReference>
<sequence length="858" mass="96315">MSCIHYKFRSSLEYDTITFDGLAISLGDLKKSIMAQKKIAKVTDFDLEVTNAQTKEEYKDESTQIPKNSSVVVRRIPTGSRSKAQLAVDRGDTYASGLPKTKSEELTSTISAKQTKIIDLVNSDASEEDKLKVMMSQAGEGYQPNQYVKGRGRGYNPSGPLPPNYVCYRCGKPGHFIRNCPTNGVKRTIGIPRKFGEETAVETTDESIIKKDPVKKLVPVQDTTAVKDRKVPSELKCPMCSNLLHDAVLIPCCGTSYCDECIRTYLLENDQECPTCGAEDVSPDSLIINKQLRQAVNNFRNARPASPFVNSSTDKSTSDKSATSTVDSPAQNNDKSISSPSLSVVLPDVRSPDTSEKEKSEEKVTSTTSEIPSKDTPELKKEELKKEALSPVVVKEEVNSPRPDQSSDSEDRRGSNIKHQPAATGGNRPEPSGYGQHPMHRGPGMIHPMVGEPVIPRSIAPEGAIVVPPIRTARPVLHAAPLIQQPGFIAATSMGIHPVVTGHSSMVHPTLQPHLLGSQFPFAMKRPHPFDDGGPPMSEEEFYRYQKKMKIRNKRKHRDKERLRERGSRERSRERQTNKSHPANFDDELSQYRALQRHRHGNYRSRSHSRSRSVSRSLSRSLSQSSHTMSKSPTPEDWDRSRTPSPSSQVLSDSKNPEGDGEKKHKRKKRKKHHKNKHSKKRKSEHNAEEESIKENTTTTVKSEKKSKSKKRSKEKSQKKEKMDTKNTPDSKGNTIESQEKEIANDPTDKQSDIPKVENDTKQSKESIQTEDKGNEQNGTEPEPKEVKKTKKKSDESKEKSKHKSKEKSGEKKHKKKKHKRKHKKHKKEKDKSQSTEEKSESTEETQDSEGENGQQHE</sequence>
<dbReference type="OrthoDB" id="106784at2759"/>
<dbReference type="GO" id="GO:0006511">
    <property type="term" value="P:ubiquitin-dependent protein catabolic process"/>
    <property type="evidence" value="ECO:0007669"/>
    <property type="project" value="TreeGrafter"/>
</dbReference>
<dbReference type="Pfam" id="PF04564">
    <property type="entry name" value="U-box"/>
    <property type="match status" value="1"/>
</dbReference>
<accession>A0A913XA26</accession>
<evidence type="ECO:0000259" key="10">
    <source>
        <dbReference type="PROSITE" id="PS51282"/>
    </source>
</evidence>
<dbReference type="SMART" id="SM00343">
    <property type="entry name" value="ZnF_C2HC"/>
    <property type="match status" value="1"/>
</dbReference>
<evidence type="ECO:0008006" key="13">
    <source>
        <dbReference type="Google" id="ProtNLM"/>
    </source>
</evidence>
<keyword evidence="2" id="KW-0479">Metal-binding</keyword>
<dbReference type="FunFam" id="3.10.20.90:FF:000070">
    <property type="entry name" value="E3 ubiquitin-protein ligase RBBP6 isoform X2"/>
    <property type="match status" value="1"/>
</dbReference>
<feature type="region of interest" description="Disordered" evidence="7">
    <location>
        <begin position="303"/>
        <end position="446"/>
    </location>
</feature>
<feature type="compositionally biased region" description="Basic and acidic residues" evidence="7">
    <location>
        <begin position="685"/>
        <end position="694"/>
    </location>
</feature>
<evidence type="ECO:0000256" key="5">
    <source>
        <dbReference type="ARBA" id="ARBA00023242"/>
    </source>
</evidence>
<dbReference type="PANTHER" id="PTHR15439">
    <property type="entry name" value="RETINOBLASTOMA-BINDING PROTEIN 6"/>
    <property type="match status" value="1"/>
</dbReference>
<feature type="compositionally biased region" description="Basic and acidic residues" evidence="7">
    <location>
        <begin position="782"/>
        <end position="799"/>
    </location>
</feature>
<dbReference type="RefSeq" id="XP_020901399.1">
    <property type="nucleotide sequence ID" value="XM_021045740.2"/>
</dbReference>
<feature type="compositionally biased region" description="Basic residues" evidence="7">
    <location>
        <begin position="664"/>
        <end position="684"/>
    </location>
</feature>
<keyword evidence="5" id="KW-0539">Nucleus</keyword>
<feature type="compositionally biased region" description="Basic and acidic residues" evidence="7">
    <location>
        <begin position="372"/>
        <end position="399"/>
    </location>
</feature>
<keyword evidence="3 6" id="KW-0863">Zinc-finger</keyword>
<evidence type="ECO:0000256" key="3">
    <source>
        <dbReference type="ARBA" id="ARBA00022771"/>
    </source>
</evidence>
<dbReference type="Gene3D" id="4.10.60.10">
    <property type="entry name" value="Zinc finger, CCHC-type"/>
    <property type="match status" value="1"/>
</dbReference>
<keyword evidence="4" id="KW-0862">Zinc</keyword>
<feature type="compositionally biased region" description="Basic residues" evidence="7">
    <location>
        <begin position="547"/>
        <end position="559"/>
    </location>
</feature>
<feature type="compositionally biased region" description="Polar residues" evidence="7">
    <location>
        <begin position="643"/>
        <end position="654"/>
    </location>
</feature>
<evidence type="ECO:0000256" key="2">
    <source>
        <dbReference type="ARBA" id="ARBA00022723"/>
    </source>
</evidence>
<feature type="compositionally biased region" description="Basic residues" evidence="7">
    <location>
        <begin position="800"/>
        <end position="829"/>
    </location>
</feature>
<protein>
    <recommendedName>
        <fullName evidence="13">E3 ubiquitin-protein ligase RBBP6</fullName>
    </recommendedName>
</protein>
<feature type="domain" description="DWNN" evidence="10">
    <location>
        <begin position="4"/>
        <end position="77"/>
    </location>
</feature>
<evidence type="ECO:0000256" key="1">
    <source>
        <dbReference type="ARBA" id="ARBA00004123"/>
    </source>
</evidence>
<feature type="compositionally biased region" description="Low complexity" evidence="7">
    <location>
        <begin position="336"/>
        <end position="349"/>
    </location>
</feature>
<feature type="compositionally biased region" description="Basic residues" evidence="7">
    <location>
        <begin position="705"/>
        <end position="714"/>
    </location>
</feature>
<dbReference type="Pfam" id="PF13696">
    <property type="entry name" value="zf-CCHC_2"/>
    <property type="match status" value="1"/>
</dbReference>
<dbReference type="Proteomes" id="UP000887567">
    <property type="component" value="Unplaced"/>
</dbReference>
<feature type="compositionally biased region" description="Basic and acidic residues" evidence="7">
    <location>
        <begin position="830"/>
        <end position="842"/>
    </location>
</feature>
<dbReference type="GO" id="GO:0005634">
    <property type="term" value="C:nucleus"/>
    <property type="evidence" value="ECO:0007669"/>
    <property type="project" value="UniProtKB-SubCell"/>
</dbReference>
<feature type="domain" description="CCHC-type" evidence="9">
    <location>
        <begin position="167"/>
        <end position="181"/>
    </location>
</feature>
<dbReference type="GO" id="GO:0061630">
    <property type="term" value="F:ubiquitin protein ligase activity"/>
    <property type="evidence" value="ECO:0007669"/>
    <property type="project" value="InterPro"/>
</dbReference>
<dbReference type="AlphaFoldDB" id="A0A913XA26"/>
<feature type="compositionally biased region" description="Basic and acidic residues" evidence="7">
    <location>
        <begin position="738"/>
        <end position="775"/>
    </location>
</feature>
<dbReference type="PANTHER" id="PTHR15439:SF0">
    <property type="entry name" value="CELL DIVISION CYCLE AND APOPTOSIS REGULATOR PROTEIN 1-RELATED"/>
    <property type="match status" value="1"/>
</dbReference>
<feature type="region of interest" description="Disordered" evidence="7">
    <location>
        <begin position="547"/>
        <end position="858"/>
    </location>
</feature>
<name>A0A913XA26_EXADI</name>
<dbReference type="PROSITE" id="PS50158">
    <property type="entry name" value="ZF_CCHC"/>
    <property type="match status" value="1"/>
</dbReference>
<dbReference type="CDD" id="cd16620">
    <property type="entry name" value="vRING-HC-C4C4_RBBP6"/>
    <property type="match status" value="1"/>
</dbReference>
<dbReference type="Gene3D" id="3.10.20.90">
    <property type="entry name" value="Phosphatidylinositol 3-kinase Catalytic Subunit, Chain A, domain 1"/>
    <property type="match status" value="1"/>
</dbReference>
<dbReference type="Gene3D" id="3.30.40.10">
    <property type="entry name" value="Zinc/RING finger domain, C3HC4 (zinc finger)"/>
    <property type="match status" value="1"/>
</dbReference>
<evidence type="ECO:0000256" key="7">
    <source>
        <dbReference type="SAM" id="MobiDB-lite"/>
    </source>
</evidence>
<dbReference type="OMA" id="TNNMEIK"/>
<dbReference type="SUPFAM" id="SSF57756">
    <property type="entry name" value="Retrovirus zinc finger-like domains"/>
    <property type="match status" value="1"/>
</dbReference>
<keyword evidence="12" id="KW-1185">Reference proteome</keyword>
<evidence type="ECO:0000259" key="9">
    <source>
        <dbReference type="PROSITE" id="PS50158"/>
    </source>
</evidence>
<dbReference type="InterPro" id="IPR014891">
    <property type="entry name" value="DWNN_domain"/>
</dbReference>
<dbReference type="InterPro" id="IPR001878">
    <property type="entry name" value="Znf_CCHC"/>
</dbReference>
<feature type="compositionally biased region" description="Low complexity" evidence="7">
    <location>
        <begin position="311"/>
        <end position="328"/>
    </location>
</feature>
<feature type="compositionally biased region" description="Basic and acidic residues" evidence="7">
    <location>
        <begin position="350"/>
        <end position="364"/>
    </location>
</feature>
<dbReference type="SMART" id="SM01180">
    <property type="entry name" value="DWNN"/>
    <property type="match status" value="1"/>
</dbReference>
<feature type="domain" description="RING-type" evidence="8">
    <location>
        <begin position="237"/>
        <end position="276"/>
    </location>
</feature>
<dbReference type="InterPro" id="IPR001841">
    <property type="entry name" value="Znf_RING"/>
</dbReference>
<dbReference type="SUPFAM" id="SSF57850">
    <property type="entry name" value="RING/U-box"/>
    <property type="match status" value="1"/>
</dbReference>
<feature type="compositionally biased region" description="Basic and acidic residues" evidence="7">
    <location>
        <begin position="560"/>
        <end position="577"/>
    </location>
</feature>
<evidence type="ECO:0000313" key="11">
    <source>
        <dbReference type="EnsemblMetazoa" id="XP_020901399.1"/>
    </source>
</evidence>
<evidence type="ECO:0000256" key="4">
    <source>
        <dbReference type="ARBA" id="ARBA00022833"/>
    </source>
</evidence>
<dbReference type="GO" id="GO:0003676">
    <property type="term" value="F:nucleic acid binding"/>
    <property type="evidence" value="ECO:0007669"/>
    <property type="project" value="InterPro"/>
</dbReference>
<comment type="subcellular location">
    <subcellularLocation>
        <location evidence="1">Nucleus</location>
    </subcellularLocation>
</comment>
<feature type="compositionally biased region" description="Low complexity" evidence="7">
    <location>
        <begin position="614"/>
        <end position="627"/>
    </location>
</feature>
<dbReference type="GO" id="GO:0016567">
    <property type="term" value="P:protein ubiquitination"/>
    <property type="evidence" value="ECO:0007669"/>
    <property type="project" value="InterPro"/>
</dbReference>
<feature type="compositionally biased region" description="Basic and acidic residues" evidence="7">
    <location>
        <begin position="715"/>
        <end position="729"/>
    </location>
</feature>
<dbReference type="Pfam" id="PF08783">
    <property type="entry name" value="DWNN"/>
    <property type="match status" value="1"/>
</dbReference>